<dbReference type="AlphaFoldDB" id="A0A8H4KAJ4"/>
<evidence type="ECO:0000313" key="2">
    <source>
        <dbReference type="Proteomes" id="UP000605986"/>
    </source>
</evidence>
<reference evidence="1" key="1">
    <citation type="submission" date="2020-01" db="EMBL/GenBank/DDBJ databases">
        <title>Identification and distribution of gene clusters putatively required for synthesis of sphingolipid metabolism inhibitors in phylogenetically diverse species of the filamentous fungus Fusarium.</title>
        <authorList>
            <person name="Kim H.-S."/>
            <person name="Busman M."/>
            <person name="Brown D.W."/>
            <person name="Divon H."/>
            <person name="Uhlig S."/>
            <person name="Proctor R.H."/>
        </authorList>
    </citation>
    <scope>NUCLEOTIDE SEQUENCE</scope>
    <source>
        <strain evidence="1">NRRL 53441</strain>
    </source>
</reference>
<dbReference type="OrthoDB" id="4763081at2759"/>
<proteinExistence type="predicted"/>
<organism evidence="1 2">
    <name type="scientific">Fusarium austroafricanum</name>
    <dbReference type="NCBI Taxonomy" id="2364996"/>
    <lineage>
        <taxon>Eukaryota</taxon>
        <taxon>Fungi</taxon>
        <taxon>Dikarya</taxon>
        <taxon>Ascomycota</taxon>
        <taxon>Pezizomycotina</taxon>
        <taxon>Sordariomycetes</taxon>
        <taxon>Hypocreomycetidae</taxon>
        <taxon>Hypocreales</taxon>
        <taxon>Nectriaceae</taxon>
        <taxon>Fusarium</taxon>
        <taxon>Fusarium concolor species complex</taxon>
    </lineage>
</organism>
<protein>
    <submittedName>
        <fullName evidence="1">Uncharacterized protein</fullName>
    </submittedName>
</protein>
<keyword evidence="2" id="KW-1185">Reference proteome</keyword>
<sequence length="602" mass="67953">MSFVTGDDSKHNRLRTQCGICSQALLAGVSFVPLLGSEFDPESACCLDRTVFPDYRSNNLSLGGKVLCWAPNCYRCADAPEAVGIHSDCLGVFQEHCKVDKALDRLWTTVGQRNLWKGAPTLQLDREMGLEIDIVREKGDIYGVRLLKLLPAELIHMIREYSESATFWRYILVLSLARELSHLQSDVVSPITSMPLCNVLAWTRGDSAALLSRDCPPFLRLTLDSRGIRKIERFWKRPKYEPGRSDKEAFVITHQNQLENIATLPKVEFSSLPVIRANSAQFNVLRLQLPEPIKGFQIWDTPNPPHLEDCEFYGRVSQSMQFKTIDLRSVTGLTFFFSFSKLYAVHAHTQSRPYATRTFERLPARRQENVVWIYLPMPRDEEITAIAMRLKNQGGGATTQKPFFLIRTKLAGDVSVGPCHLGPHRDVVMSQSNPKLLIYSAADVGPATVFGTYPRERPNGEDFPSFRHPWSTNPPIHEHVNLSSAPLKDVSHVQVLEDEETGFCKAIILDYENGARRALGNCRLGIDRVKAYLEPSRLCYRPAGHASGIRRDIPAVRVEAGSDSNHQHDEEGWVCSAMEGVVEFWFSREQSVVRRIVEDTEA</sequence>
<evidence type="ECO:0000313" key="1">
    <source>
        <dbReference type="EMBL" id="KAF4447697.1"/>
    </source>
</evidence>
<comment type="caution">
    <text evidence="1">The sequence shown here is derived from an EMBL/GenBank/DDBJ whole genome shotgun (WGS) entry which is preliminary data.</text>
</comment>
<gene>
    <name evidence="1" type="ORF">F53441_8792</name>
</gene>
<accession>A0A8H4KAJ4</accession>
<name>A0A8H4KAJ4_9HYPO</name>
<dbReference type="EMBL" id="JAADJG010000381">
    <property type="protein sequence ID" value="KAF4447697.1"/>
    <property type="molecule type" value="Genomic_DNA"/>
</dbReference>
<dbReference type="Proteomes" id="UP000605986">
    <property type="component" value="Unassembled WGS sequence"/>
</dbReference>